<protein>
    <submittedName>
        <fullName evidence="3">Methyltransferase</fullName>
    </submittedName>
</protein>
<evidence type="ECO:0000313" key="3">
    <source>
        <dbReference type="EMBL" id="KFF08750.1"/>
    </source>
</evidence>
<keyword evidence="4" id="KW-1185">Reference proteome</keyword>
<feature type="domain" description="Serine aminopeptidase S33" evidence="1">
    <location>
        <begin position="24"/>
        <end position="256"/>
    </location>
</feature>
<dbReference type="InterPro" id="IPR029058">
    <property type="entry name" value="AB_hydrolase_fold"/>
</dbReference>
<dbReference type="GO" id="GO:0032259">
    <property type="term" value="P:methylation"/>
    <property type="evidence" value="ECO:0007669"/>
    <property type="project" value="UniProtKB-KW"/>
</dbReference>
<dbReference type="CDD" id="cd02440">
    <property type="entry name" value="AdoMet_MTases"/>
    <property type="match status" value="1"/>
</dbReference>
<dbReference type="PANTHER" id="PTHR11614">
    <property type="entry name" value="PHOSPHOLIPASE-RELATED"/>
    <property type="match status" value="1"/>
</dbReference>
<dbReference type="Proteomes" id="UP000028703">
    <property type="component" value="Unassembled WGS sequence"/>
</dbReference>
<evidence type="ECO:0000259" key="1">
    <source>
        <dbReference type="Pfam" id="PF12146"/>
    </source>
</evidence>
<dbReference type="Pfam" id="PF12147">
    <property type="entry name" value="Methyltransf_20"/>
    <property type="match status" value="1"/>
</dbReference>
<dbReference type="InterPro" id="IPR022742">
    <property type="entry name" value="Hydrolase_4"/>
</dbReference>
<feature type="domain" description="Methyltransferase" evidence="2">
    <location>
        <begin position="287"/>
        <end position="559"/>
    </location>
</feature>
<keyword evidence="3" id="KW-0489">Methyltransferase</keyword>
<organism evidence="3 4">
    <name type="scientific">Chryseobacterium luteum</name>
    <dbReference type="NCBI Taxonomy" id="421531"/>
    <lineage>
        <taxon>Bacteria</taxon>
        <taxon>Pseudomonadati</taxon>
        <taxon>Bacteroidota</taxon>
        <taxon>Flavobacteriia</taxon>
        <taxon>Flavobacteriales</taxon>
        <taxon>Weeksellaceae</taxon>
        <taxon>Chryseobacterium group</taxon>
        <taxon>Chryseobacterium</taxon>
    </lineage>
</organism>
<dbReference type="eggNOG" id="COG2267">
    <property type="taxonomic scope" value="Bacteria"/>
</dbReference>
<dbReference type="RefSeq" id="WP_034702204.1">
    <property type="nucleotide sequence ID" value="NZ_JPRO01000002.1"/>
</dbReference>
<dbReference type="eggNOG" id="COG2226">
    <property type="taxonomic scope" value="Bacteria"/>
</dbReference>
<accession>A0A085ZWD6</accession>
<dbReference type="EMBL" id="JPRO01000002">
    <property type="protein sequence ID" value="KFF08750.1"/>
    <property type="molecule type" value="Genomic_DNA"/>
</dbReference>
<dbReference type="GO" id="GO:0008168">
    <property type="term" value="F:methyltransferase activity"/>
    <property type="evidence" value="ECO:0007669"/>
    <property type="project" value="UniProtKB-KW"/>
</dbReference>
<keyword evidence="3" id="KW-0808">Transferase</keyword>
<dbReference type="InterPro" id="IPR029063">
    <property type="entry name" value="SAM-dependent_MTases_sf"/>
</dbReference>
<comment type="caution">
    <text evidence="3">The sequence shown here is derived from an EMBL/GenBank/DDBJ whole genome shotgun (WGS) entry which is preliminary data.</text>
</comment>
<dbReference type="Pfam" id="PF12146">
    <property type="entry name" value="Hydrolase_4"/>
    <property type="match status" value="1"/>
</dbReference>
<dbReference type="SUPFAM" id="SSF53335">
    <property type="entry name" value="S-adenosyl-L-methionine-dependent methyltransferases"/>
    <property type="match status" value="1"/>
</dbReference>
<gene>
    <name evidence="3" type="ORF">IX38_04775</name>
</gene>
<dbReference type="STRING" id="421531.IX38_04775"/>
<proteinExistence type="predicted"/>
<evidence type="ECO:0000313" key="4">
    <source>
        <dbReference type="Proteomes" id="UP000028703"/>
    </source>
</evidence>
<dbReference type="InterPro" id="IPR051044">
    <property type="entry name" value="MAG_DAG_Lipase"/>
</dbReference>
<reference evidence="3 4" key="1">
    <citation type="submission" date="2014-07" db="EMBL/GenBank/DDBJ databases">
        <title>Genome of Chryseobacterium luteum DSM 18605.</title>
        <authorList>
            <person name="Stropko S.J."/>
            <person name="Pipes S.E."/>
            <person name="Newman J.D."/>
        </authorList>
    </citation>
    <scope>NUCLEOTIDE SEQUENCE [LARGE SCALE GENOMIC DNA]</scope>
    <source>
        <strain evidence="3 4">DSM 18605</strain>
    </source>
</reference>
<dbReference type="OrthoDB" id="9780932at2"/>
<name>A0A085ZWD6_9FLAO</name>
<dbReference type="Gene3D" id="3.40.50.150">
    <property type="entry name" value="Vaccinia Virus protein VP39"/>
    <property type="match status" value="1"/>
</dbReference>
<dbReference type="SUPFAM" id="SSF53474">
    <property type="entry name" value="alpha/beta-Hydrolases"/>
    <property type="match status" value="1"/>
</dbReference>
<dbReference type="InterPro" id="IPR022744">
    <property type="entry name" value="MeTrfase_dom_put"/>
</dbReference>
<dbReference type="AlphaFoldDB" id="A0A085ZWD6"/>
<sequence>MNSGHFKSFDGSTIFYREWNYQPQQKNIIIIHRGHEHSERLNDIAQSAQFSNYNIFAFDLRGHGHTETATSSIFMDYVRDLDSFSKFLGSEFDVKISDIFVLANSIGGVVASAWVHDFAPDIAGMALLAPAFKINLIVPLANEMITLGTKLKKGLIIKSYVKSTMLTHDPEQQKAYDTDPLITRSIDAELLIDLAKAGKRLVEDAEAIDTPTLILVAEKDHVVFNKEQKIFYDKLDTDLKKYEVLPGFFHGILFDTGKEKVYDKVADFAGKCFGRTSKTNSLHPDRFSVKEYEDLQKNIGNNLNFKFQKFSLNNIGKISNGMAIGLKHGFDSGASLHYVYQNQPGGKFGFGKMMDKNYLNAIGWKGIRIRKGHLIQLLEKNIQSLKKEGRKIKILDIAGGTGNYLFDIKERYPNAEIVINEFVKANIEIGEQVIKEKNYQNVRFTNFDCFDPETYKKLDFEPNITIISGILELFGDNEMAVKAVKGVTSISEKNSFVVYTGQPWHPQLKMIAYVLNNHQNKDWIMRRRSQKELDRVMKYSGIQKENMVIDDYGIFTVSSGKINF</sequence>
<dbReference type="Gene3D" id="3.40.50.1820">
    <property type="entry name" value="alpha/beta hydrolase"/>
    <property type="match status" value="1"/>
</dbReference>
<evidence type="ECO:0000259" key="2">
    <source>
        <dbReference type="Pfam" id="PF12147"/>
    </source>
</evidence>